<dbReference type="AlphaFoldDB" id="A0A645JML6"/>
<evidence type="ECO:0000256" key="1">
    <source>
        <dbReference type="SAM" id="MobiDB-lite"/>
    </source>
</evidence>
<feature type="compositionally biased region" description="Acidic residues" evidence="1">
    <location>
        <begin position="30"/>
        <end position="42"/>
    </location>
</feature>
<proteinExistence type="predicted"/>
<reference evidence="2" key="1">
    <citation type="submission" date="2019-08" db="EMBL/GenBank/DDBJ databases">
        <authorList>
            <person name="Kucharzyk K."/>
            <person name="Murdoch R.W."/>
            <person name="Higgins S."/>
            <person name="Loffler F."/>
        </authorList>
    </citation>
    <scope>NUCLEOTIDE SEQUENCE</scope>
</reference>
<comment type="caution">
    <text evidence="2">The sequence shown here is derived from an EMBL/GenBank/DDBJ whole genome shotgun (WGS) entry which is preliminary data.</text>
</comment>
<name>A0A645JML6_9ZZZZ</name>
<gene>
    <name evidence="2" type="ORF">SDC9_212317</name>
</gene>
<evidence type="ECO:0000313" key="2">
    <source>
        <dbReference type="EMBL" id="MPN64542.1"/>
    </source>
</evidence>
<sequence>MLSHLPDEELSVAPTGADQPREVAAAVSADDLDDEPLPDDPWEAGGETAREPAGYLDMSAIRAKAARRASAE</sequence>
<dbReference type="EMBL" id="VSSQ01145576">
    <property type="protein sequence ID" value="MPN64542.1"/>
    <property type="molecule type" value="Genomic_DNA"/>
</dbReference>
<organism evidence="2">
    <name type="scientific">bioreactor metagenome</name>
    <dbReference type="NCBI Taxonomy" id="1076179"/>
    <lineage>
        <taxon>unclassified sequences</taxon>
        <taxon>metagenomes</taxon>
        <taxon>ecological metagenomes</taxon>
    </lineage>
</organism>
<feature type="region of interest" description="Disordered" evidence="1">
    <location>
        <begin position="1"/>
        <end position="56"/>
    </location>
</feature>
<protein>
    <submittedName>
        <fullName evidence="2">Uncharacterized protein</fullName>
    </submittedName>
</protein>
<accession>A0A645JML6</accession>